<evidence type="ECO:0000313" key="3">
    <source>
        <dbReference type="Proteomes" id="UP000199408"/>
    </source>
</evidence>
<evidence type="ECO:0000313" key="2">
    <source>
        <dbReference type="EMBL" id="SCG69690.1"/>
    </source>
</evidence>
<organism evidence="2 3">
    <name type="scientific">Micromonospora halophytica</name>
    <dbReference type="NCBI Taxonomy" id="47864"/>
    <lineage>
        <taxon>Bacteria</taxon>
        <taxon>Bacillati</taxon>
        <taxon>Actinomycetota</taxon>
        <taxon>Actinomycetes</taxon>
        <taxon>Micromonosporales</taxon>
        <taxon>Micromonosporaceae</taxon>
        <taxon>Micromonospora</taxon>
    </lineage>
</organism>
<proteinExistence type="predicted"/>
<name>A0A1C5JGL8_9ACTN</name>
<feature type="non-terminal residue" evidence="2">
    <location>
        <position position="78"/>
    </location>
</feature>
<dbReference type="RefSeq" id="WP_139131608.1">
    <property type="nucleotide sequence ID" value="NZ_FMDN01000031.1"/>
</dbReference>
<feature type="domain" description="Transposase IS204/IS1001/IS1096/IS1165 zinc-finger" evidence="1">
    <location>
        <begin position="39"/>
        <end position="78"/>
    </location>
</feature>
<dbReference type="GO" id="GO:0008270">
    <property type="term" value="F:zinc ion binding"/>
    <property type="evidence" value="ECO:0007669"/>
    <property type="project" value="UniProtKB-KW"/>
</dbReference>
<keyword evidence="3" id="KW-1185">Reference proteome</keyword>
<dbReference type="Pfam" id="PF14690">
    <property type="entry name" value="Zn_ribbon_ISL3"/>
    <property type="match status" value="1"/>
</dbReference>
<keyword evidence="2" id="KW-0862">Zinc</keyword>
<reference evidence="3" key="1">
    <citation type="submission" date="2016-06" db="EMBL/GenBank/DDBJ databases">
        <authorList>
            <person name="Varghese N."/>
        </authorList>
    </citation>
    <scope>NUCLEOTIDE SEQUENCE [LARGE SCALE GENOMIC DNA]</scope>
    <source>
        <strain evidence="3">DSM 43171</strain>
    </source>
</reference>
<accession>A0A1C5JGL8</accession>
<dbReference type="Proteomes" id="UP000199408">
    <property type="component" value="Unassembled WGS sequence"/>
</dbReference>
<evidence type="ECO:0000259" key="1">
    <source>
        <dbReference type="Pfam" id="PF14690"/>
    </source>
</evidence>
<protein>
    <submittedName>
        <fullName evidence="2">Zinc-finger of transposase IS204/IS1001/IS1096/IS1165</fullName>
    </submittedName>
</protein>
<dbReference type="EMBL" id="FMDN01000031">
    <property type="protein sequence ID" value="SCG69690.1"/>
    <property type="molecule type" value="Genomic_DNA"/>
</dbReference>
<dbReference type="AlphaFoldDB" id="A0A1C5JGL8"/>
<dbReference type="OrthoDB" id="3238779at2"/>
<dbReference type="InterPro" id="IPR029261">
    <property type="entry name" value="Transposase_Znf"/>
</dbReference>
<sequence>MVNDTTRLLGLDGLVAERVELDATGVPVVHLATGCEQARCCPQCGQRAVRIKQWTTTRPRDLPVGGRPVRLRWRKRRW</sequence>
<keyword evidence="2" id="KW-0863">Zinc-finger</keyword>
<gene>
    <name evidence="2" type="ORF">GA0070560_13143</name>
</gene>
<dbReference type="PROSITE" id="PS51257">
    <property type="entry name" value="PROKAR_LIPOPROTEIN"/>
    <property type="match status" value="1"/>
</dbReference>
<keyword evidence="2" id="KW-0479">Metal-binding</keyword>